<dbReference type="NCBIfam" id="TIGR04131">
    <property type="entry name" value="Bac_Flav_CTERM"/>
    <property type="match status" value="1"/>
</dbReference>
<dbReference type="EMBL" id="CP022957">
    <property type="protein sequence ID" value="ASV30985.1"/>
    <property type="molecule type" value="Genomic_DNA"/>
</dbReference>
<dbReference type="Proteomes" id="UP000215244">
    <property type="component" value="Chromosome"/>
</dbReference>
<proteinExistence type="predicted"/>
<feature type="chain" id="PRO_5043881864" evidence="2">
    <location>
        <begin position="19"/>
        <end position="2505"/>
    </location>
</feature>
<feature type="compositionally biased region" description="Acidic residues" evidence="1">
    <location>
        <begin position="2394"/>
        <end position="2408"/>
    </location>
</feature>
<dbReference type="PANTHER" id="PTHR10199">
    <property type="entry name" value="THROMBOSPONDIN"/>
    <property type="match status" value="1"/>
</dbReference>
<evidence type="ECO:0000313" key="4">
    <source>
        <dbReference type="Proteomes" id="UP000215244"/>
    </source>
</evidence>
<dbReference type="SUPFAM" id="SSF101898">
    <property type="entry name" value="NHL repeat"/>
    <property type="match status" value="1"/>
</dbReference>
<accession>A0A223V6D5</accession>
<dbReference type="RefSeq" id="WP_094997599.1">
    <property type="nucleotide sequence ID" value="NZ_BMJL01000007.1"/>
</dbReference>
<evidence type="ECO:0000313" key="3">
    <source>
        <dbReference type="EMBL" id="ASV30985.1"/>
    </source>
</evidence>
<evidence type="ECO:0000256" key="2">
    <source>
        <dbReference type="SAM" id="SignalP"/>
    </source>
</evidence>
<dbReference type="InterPro" id="IPR003367">
    <property type="entry name" value="Thrombospondin_3-like_rpt"/>
</dbReference>
<protein>
    <submittedName>
        <fullName evidence="3">Uncharacterized protein</fullName>
    </submittedName>
</protein>
<dbReference type="Gene3D" id="2.120.10.30">
    <property type="entry name" value="TolB, C-terminal domain"/>
    <property type="match status" value="1"/>
</dbReference>
<dbReference type="Pfam" id="PF13585">
    <property type="entry name" value="CHU_C"/>
    <property type="match status" value="1"/>
</dbReference>
<keyword evidence="2" id="KW-0732">Signal</keyword>
<dbReference type="Gene3D" id="4.10.1080.10">
    <property type="entry name" value="TSP type-3 repeat"/>
    <property type="match status" value="2"/>
</dbReference>
<organism evidence="3 4">
    <name type="scientific">Maribacter cobaltidurans</name>
    <dbReference type="NCBI Taxonomy" id="1178778"/>
    <lineage>
        <taxon>Bacteria</taxon>
        <taxon>Pseudomonadati</taxon>
        <taxon>Bacteroidota</taxon>
        <taxon>Flavobacteriia</taxon>
        <taxon>Flavobacteriales</taxon>
        <taxon>Flavobacteriaceae</taxon>
        <taxon>Maribacter</taxon>
    </lineage>
</organism>
<dbReference type="InterPro" id="IPR026341">
    <property type="entry name" value="T9SS_type_B"/>
</dbReference>
<dbReference type="InterPro" id="IPR013783">
    <property type="entry name" value="Ig-like_fold"/>
</dbReference>
<evidence type="ECO:0000256" key="1">
    <source>
        <dbReference type="SAM" id="MobiDB-lite"/>
    </source>
</evidence>
<gene>
    <name evidence="3" type="ORF">CJ263_12585</name>
</gene>
<dbReference type="GO" id="GO:0005509">
    <property type="term" value="F:calcium ion binding"/>
    <property type="evidence" value="ECO:0007669"/>
    <property type="project" value="InterPro"/>
</dbReference>
<keyword evidence="4" id="KW-1185">Reference proteome</keyword>
<reference evidence="3 4" key="1">
    <citation type="submission" date="2017-08" db="EMBL/GenBank/DDBJ databases">
        <title>The complete genome sequence of Maribacter sp. B1, isolated from deep-sea sediment.</title>
        <authorList>
            <person name="Wu Y.-H."/>
            <person name="Cheng H."/>
            <person name="Xu X.-W."/>
        </authorList>
    </citation>
    <scope>NUCLEOTIDE SEQUENCE [LARGE SCALE GENOMIC DNA]</scope>
    <source>
        <strain evidence="3 4">B1</strain>
    </source>
</reference>
<dbReference type="PANTHER" id="PTHR10199:SF119">
    <property type="entry name" value="RE20510P"/>
    <property type="match status" value="1"/>
</dbReference>
<dbReference type="SUPFAM" id="SSF103647">
    <property type="entry name" value="TSP type-3 repeat"/>
    <property type="match status" value="1"/>
</dbReference>
<feature type="region of interest" description="Disordered" evidence="1">
    <location>
        <begin position="2152"/>
        <end position="2418"/>
    </location>
</feature>
<dbReference type="OrthoDB" id="9805017at2"/>
<dbReference type="Gene3D" id="2.40.10.500">
    <property type="match status" value="1"/>
</dbReference>
<feature type="region of interest" description="Disordered" evidence="1">
    <location>
        <begin position="1054"/>
        <end position="1077"/>
    </location>
</feature>
<dbReference type="GO" id="GO:0007155">
    <property type="term" value="P:cell adhesion"/>
    <property type="evidence" value="ECO:0007669"/>
    <property type="project" value="InterPro"/>
</dbReference>
<dbReference type="InterPro" id="IPR011042">
    <property type="entry name" value="6-blade_b-propeller_TolB-like"/>
</dbReference>
<name>A0A223V6D5_9FLAO</name>
<feature type="compositionally biased region" description="Acidic residues" evidence="1">
    <location>
        <begin position="2188"/>
        <end position="2303"/>
    </location>
</feature>
<dbReference type="InterPro" id="IPR028974">
    <property type="entry name" value="TSP_type-3_rpt"/>
</dbReference>
<dbReference type="Gene3D" id="2.60.40.10">
    <property type="entry name" value="Immunoglobulins"/>
    <property type="match status" value="1"/>
</dbReference>
<feature type="compositionally biased region" description="Acidic residues" evidence="1">
    <location>
        <begin position="2311"/>
        <end position="2387"/>
    </location>
</feature>
<dbReference type="Pfam" id="PF02412">
    <property type="entry name" value="TSP_3"/>
    <property type="match status" value="3"/>
</dbReference>
<feature type="signal peptide" evidence="2">
    <location>
        <begin position="1"/>
        <end position="18"/>
    </location>
</feature>
<feature type="compositionally biased region" description="Polar residues" evidence="1">
    <location>
        <begin position="2170"/>
        <end position="2183"/>
    </location>
</feature>
<sequence length="2505" mass="255564">MKKIAVIFLGLFSLITSAQTLTIENGGETGTSGTNWTTTGTNPVTISATGNASINTSVIEGYLNTGVSVLVRSTDGMITQTGDIEKTAGGDATLTIRSEGSGRINNTANYVSTSGKLNLVFWSDYNNTNGGGSTFGSTVSNIDTNGGHFWAGGSSTPAGTATWNGLTVGNGPSVDASSSNQNALDFHSVSLNTGGGDALFWAGNGTGTGLAGIEPHTSSTISTGSGDIILISDNFNSVGALTLNTSGQLVLAPNGGSYSGTITWQHGGGTNLNMSSTFDDITINNIASVSGLSLGFYDGMSGVNINNSSPVTISSNTNIAGPITVYGGDITVNENLNTAAGTAAGDILLRGTGNITIASSKSITTNSGDVTFWADSNADGGFITVNAGGAITTQGGNLVLAGGLDDGANEGVANDGIPDGYAWRKTSDPDFGGLSLGEGAISGPALISLLSNGGDILLRGKTSDASGHPGLLTQENLVIDSGSGTISIMGTSETGNGIELGFGSTNQNIALRSASNAETAISIDGSTTATANGGFFNLGNGSSLMQSEGTGGIRIAGISTLHEGIVLDNMQILSASGKIDITGTGVNGGQLFRNTDLGLRSSATAIQGITPLAASSADIDLIANSITFTTSANTITSTGKLRILPSENAFSTSLTLADFFEPSATLSGLVIGKDHATAENITLTNAITINGPITVYGGEINIDANLSSTATTGDGITIEGQRILQDDGIDVTTSGADISYTASAITTESVLAITGSGVNRAIVNANGGNININASYAGASASGRVIAFNSADLITTGSGVISLTGDATNSSNTTASAWGMQPNDAKIITDSGDLTLTMTGGAASNNSRGLALDSNSMQLLSTSGTITIRDLEPAGLTGTYTGLYLRPNAANTILFGANGAEVASSSSDIVIEANRATFDVQPTRFNTSGTLTIRPVGAIFGAGISTANVNVESTATGFTLGKPGNSSALTLARASTINGFIKVYGGDIAINESLNTTVDGAAGNILLKASGNIVQAASKSITTSGADITLWSNSDDETTNGGYIYLQDNTSLDTRTSSDRTANDGTANDTSGGAITLGGGSGTTLPTGYALNNANSFRGGINLGTESGIRARHDSNISIISGGGNISLKGRQTSIFDDAAAGINAYEGFILDAGQTGNIALEGNVSGSNASFSDGMNLGNYAITAGGTASFIRTVNGNITLTGSASDATSQSRGLTLAGGGVGLFIQSTGTGNINLFGTPGGTGTQYNILLIGANVLANSGDINLTGASAGKIFNANFGSTIGYKSGSEVTNSTSDITVTGDDFDLSSGFNFNTAGTLAIESFGNSFTNTFDTSQLTYSSDLTGLTIGKSTNTSTVLVGSTTSIAGPITIYGGDIAINQALTASSNNTISLNASSNVTQSAAITANNLALFGTGNFTLQNSSNNIDVLAGGDATTRLGNIAYRDANALEIGTVNPTGIFATGTVLVETETGNITLSESINTTSTSDDAIILNAGRASAAGTATGGDIIVSGTPTLSTGSGGIAKLYSGAEANSTGLTALVGAGNVRNNLDETSDLSGENLTDDNAYAIYREIGNTAPTVTSTSITSATAQSLYYYDIKASDADNDVITWTANTVPAWLTFTSGLLQTNFVGTGANPTNTGDGVNQSPDGTSATSAVIRAGTAAHGDGKLFFTDKEEYGIRYVDANGNVQTWYQGDGTYTNLNPVGIAYDAVNDAVYVGDYAKTDILKIDNTGTRTLLSNLPEAFMRRLLVNANGTKLYASANGGIYEIDLTNSDPDANWTRVVGTGTMGYSDTGAASTSQVSQPHGMAFDSAGRLVFTDRFNDIIRRVDLGADTIETIAGTQGAGTETGDGGPAVNATFADPSGLVINEYDEIFISERLSKRIRKIDTNGDIDTFFTVSAGGFADDLVISDAGELFLLTTTLIAQVATKAELTGTPTNANAGVHNVALTLSDGIDNVPYNFQITVQAINNAPTDITLDTNSINQSATGVDATVGTLSSADADSGDSHTYSLVAGTGDDDIASFNIDASSLRTNNALSPGSYSVRINTNDGTDDFAKEFTINVTDDVAPEGYTVTIDQDAIDSSNKTSISFTLAGAEIGATYNYSFSSDNGVTTVTGSGTITSATDQVTAIDLSALADGLITLTVTLTDSSANEGIPVQDSATKGIDQDNDGISDTNDNCPSIANTDQLDTDNDGDGDACDTDDDNDGTPDSEDAFPLDENEDTDTDGDGTGDNADTDDDGDGTPDSEDDFPLDPTEDTDTDGDGTGDNSDEDIDGDGISNDEDEFPNGDAVDTDNDGVPDSEDAFPNNPDETLDSDGDGIGDNFDEDNDNDGTPDAEDDFPWDANEDTDTDNDGIGDNEDEDDDNDGTLDTEDAFPQNPDEDTDTDGDGIGNNADEDDDNDGILDSNDEFPNNSEPTIVPAQAFTPNGDGNNDTWIIPGIDNYPNNVVKVFNRWGHEVFAVQSYKNDWGGVYKNNREKLPSGSYLYVIDLGDGSEVIRGWIFINY</sequence>
<dbReference type="KEGG" id="marb:CJ263_12585"/>